<evidence type="ECO:0000313" key="1">
    <source>
        <dbReference type="EMBL" id="SCC22686.1"/>
    </source>
</evidence>
<dbReference type="EMBL" id="FMAU01000004">
    <property type="protein sequence ID" value="SCC22686.1"/>
    <property type="molecule type" value="Genomic_DNA"/>
</dbReference>
<name>A0A0V8HD93_9BACI</name>
<organism evidence="1 2">
    <name type="scientific">[Bacillus] enclensis</name>
    <dbReference type="NCBI Taxonomy" id="1402860"/>
    <lineage>
        <taxon>Bacteria</taxon>
        <taxon>Bacillati</taxon>
        <taxon>Bacillota</taxon>
        <taxon>Bacilli</taxon>
        <taxon>Bacillales</taxon>
        <taxon>Bacillaceae</taxon>
        <taxon>Rossellomorea</taxon>
    </lineage>
</organism>
<dbReference type="AlphaFoldDB" id="A0A0V8HD93"/>
<gene>
    <name evidence="1" type="ORF">GA0061094_3246</name>
</gene>
<accession>A0A0V8HD93</accession>
<dbReference type="Proteomes" id="UP000181997">
    <property type="component" value="Unassembled WGS sequence"/>
</dbReference>
<dbReference type="OrthoDB" id="5690804at2"/>
<sequence>MEIIPYTSVGSLKLHMTSEEIAAQLKEEPKRFRKHDDDMMLSDHYVEAGILVYYKADGKCDSIELTDQRDPVIEGIHFMKMPSIKAKKLLLQLDEEMIDLEDMAFSKKSGN</sequence>
<protein>
    <submittedName>
        <fullName evidence="1">Uncharacterized protein</fullName>
    </submittedName>
</protein>
<evidence type="ECO:0000313" key="2">
    <source>
        <dbReference type="Proteomes" id="UP000181997"/>
    </source>
</evidence>
<proteinExistence type="predicted"/>
<keyword evidence="2" id="KW-1185">Reference proteome</keyword>
<dbReference type="RefSeq" id="WP_058299247.1">
    <property type="nucleotide sequence ID" value="NZ_FMAU01000004.1"/>
</dbReference>
<reference evidence="2" key="1">
    <citation type="submission" date="2016-08" db="EMBL/GenBank/DDBJ databases">
        <authorList>
            <person name="Varghese N."/>
            <person name="Submissions Spin"/>
        </authorList>
    </citation>
    <scope>NUCLEOTIDE SEQUENCE [LARGE SCALE GENOMIC DNA]</scope>
    <source>
        <strain evidence="2">SGD-1123</strain>
    </source>
</reference>